<accession>A0A931MNB2</accession>
<keyword evidence="2" id="KW-1185">Reference proteome</keyword>
<sequence length="63" mass="6890">MFDFVAAEDVLPKILTGYAAATDTTDRLRFEAGEDAQLLLAMRRGTDDASLARSIKEQFGLPV</sequence>
<protein>
    <submittedName>
        <fullName evidence="1">Uncharacterized protein</fullName>
    </submittedName>
</protein>
<dbReference type="Proteomes" id="UP000617634">
    <property type="component" value="Unassembled WGS sequence"/>
</dbReference>
<comment type="caution">
    <text evidence="1">The sequence shown here is derived from an EMBL/GenBank/DDBJ whole genome shotgun (WGS) entry which is preliminary data.</text>
</comment>
<dbReference type="AlphaFoldDB" id="A0A931MNB2"/>
<reference evidence="1" key="1">
    <citation type="submission" date="2020-11" db="EMBL/GenBank/DDBJ databases">
        <title>Novosphingobium aureum sp. nov., a marine bacterium isolated from sediment of a salt flat.</title>
        <authorList>
            <person name="Yoo Y."/>
            <person name="Kim J.-J."/>
        </authorList>
    </citation>
    <scope>NUCLEOTIDE SEQUENCE</scope>
    <source>
        <strain evidence="1">YJ-S2-02</strain>
    </source>
</reference>
<dbReference type="RefSeq" id="WP_197167445.1">
    <property type="nucleotide sequence ID" value="NZ_JADZGI010000013.1"/>
</dbReference>
<organism evidence="1 2">
    <name type="scientific">Novosphingobium aureum</name>
    <dbReference type="NCBI Taxonomy" id="2792964"/>
    <lineage>
        <taxon>Bacteria</taxon>
        <taxon>Pseudomonadati</taxon>
        <taxon>Pseudomonadota</taxon>
        <taxon>Alphaproteobacteria</taxon>
        <taxon>Sphingomonadales</taxon>
        <taxon>Sphingomonadaceae</taxon>
        <taxon>Novosphingobium</taxon>
    </lineage>
</organism>
<gene>
    <name evidence="1" type="ORF">I5E68_19840</name>
</gene>
<name>A0A931MNB2_9SPHN</name>
<dbReference type="EMBL" id="JADZGI010000013">
    <property type="protein sequence ID" value="MBH0115195.1"/>
    <property type="molecule type" value="Genomic_DNA"/>
</dbReference>
<evidence type="ECO:0000313" key="2">
    <source>
        <dbReference type="Proteomes" id="UP000617634"/>
    </source>
</evidence>
<proteinExistence type="predicted"/>
<evidence type="ECO:0000313" key="1">
    <source>
        <dbReference type="EMBL" id="MBH0115195.1"/>
    </source>
</evidence>